<reference evidence="3" key="1">
    <citation type="journal article" date="2019" name="Int. J. Syst. Evol. Microbiol.">
        <title>The Global Catalogue of Microorganisms (GCM) 10K type strain sequencing project: providing services to taxonomists for standard genome sequencing and annotation.</title>
        <authorList>
            <consortium name="The Broad Institute Genomics Platform"/>
            <consortium name="The Broad Institute Genome Sequencing Center for Infectious Disease"/>
            <person name="Wu L."/>
            <person name="Ma J."/>
        </authorList>
    </citation>
    <scope>NUCLEOTIDE SEQUENCE [LARGE SCALE GENOMIC DNA]</scope>
    <source>
        <strain evidence="3">CGMCC 1.15399</strain>
    </source>
</reference>
<evidence type="ECO:0000313" key="3">
    <source>
        <dbReference type="Proteomes" id="UP001597097"/>
    </source>
</evidence>
<accession>A0ABW4GWB6</accession>
<evidence type="ECO:0008006" key="4">
    <source>
        <dbReference type="Google" id="ProtNLM"/>
    </source>
</evidence>
<dbReference type="RefSeq" id="WP_219536678.1">
    <property type="nucleotide sequence ID" value="NZ_JAHKRM010000031.1"/>
</dbReference>
<name>A0ABW4GWB6_9ACTN</name>
<gene>
    <name evidence="2" type="ORF">ACFSJ0_58455</name>
</gene>
<keyword evidence="3" id="KW-1185">Reference proteome</keyword>
<organism evidence="2 3">
    <name type="scientific">Nonomuraea guangzhouensis</name>
    <dbReference type="NCBI Taxonomy" id="1291555"/>
    <lineage>
        <taxon>Bacteria</taxon>
        <taxon>Bacillati</taxon>
        <taxon>Actinomycetota</taxon>
        <taxon>Actinomycetes</taxon>
        <taxon>Streptosporangiales</taxon>
        <taxon>Streptosporangiaceae</taxon>
        <taxon>Nonomuraea</taxon>
    </lineage>
</organism>
<feature type="region of interest" description="Disordered" evidence="1">
    <location>
        <begin position="53"/>
        <end position="100"/>
    </location>
</feature>
<sequence length="112" mass="12295">MTPPVRHNAKQAGAIVGKSQSWMYQKGAAGAIPRTKIGHHVSWTDEQLTQIIRDGAQQPKQPEPQPERSKPKQQPAKPKVQRKPKPAASTNTANVPVADWTVSRLYRDGGAK</sequence>
<proteinExistence type="predicted"/>
<evidence type="ECO:0000313" key="2">
    <source>
        <dbReference type="EMBL" id="MFD1546915.1"/>
    </source>
</evidence>
<evidence type="ECO:0000256" key="1">
    <source>
        <dbReference type="SAM" id="MobiDB-lite"/>
    </source>
</evidence>
<dbReference type="EMBL" id="JBHUCM010000070">
    <property type="protein sequence ID" value="MFD1546915.1"/>
    <property type="molecule type" value="Genomic_DNA"/>
</dbReference>
<dbReference type="Proteomes" id="UP001597097">
    <property type="component" value="Unassembled WGS sequence"/>
</dbReference>
<protein>
    <recommendedName>
        <fullName evidence="4">Transcriptional regulator</fullName>
    </recommendedName>
</protein>
<comment type="caution">
    <text evidence="2">The sequence shown here is derived from an EMBL/GenBank/DDBJ whole genome shotgun (WGS) entry which is preliminary data.</text>
</comment>